<accession>A0A518CVJ3</accession>
<keyword evidence="2" id="KW-1185">Reference proteome</keyword>
<organism evidence="1 2">
    <name type="scientific">Rohdeia mirabilis</name>
    <dbReference type="NCBI Taxonomy" id="2528008"/>
    <lineage>
        <taxon>Bacteria</taxon>
        <taxon>Pseudomonadati</taxon>
        <taxon>Planctomycetota</taxon>
        <taxon>Planctomycetia</taxon>
        <taxon>Planctomycetia incertae sedis</taxon>
        <taxon>Rohdeia</taxon>
    </lineage>
</organism>
<dbReference type="Proteomes" id="UP000319342">
    <property type="component" value="Chromosome"/>
</dbReference>
<evidence type="ECO:0000313" key="1">
    <source>
        <dbReference type="EMBL" id="QDU83234.1"/>
    </source>
</evidence>
<sequence>MPASSPDPVRVLLAGFGVVFALGLALIAWAGRDTNPPILVEPVVEQPSDDIVRIDADADDRAGTDVATPAADLVAGADPRAGGAAARTTVGALHTWRDAFQPYDVRTDRTFETFRVLWFAADGERRVHAPDEALAADALAPGALIAVVVEGFAPRVTTGAAVAQASEVDRRLQLHPTSTVRIELEPGAPWAPELAHAVVASRHARPLEGLREPTPRAERLEDFADHLRELLDESTDAMRCSTLLANLRESAFFAPVTSLTPGRRPEWGEAPFLAPFGIARRQGELELPALFEDVVVAGPLGIRVVANGPVDLVRDVGSDAVAELGRHVQRGFHCDDGDDVTVYVRAGAVGGYFGRLPYGATDAQFDAKYRARPKHWWQSVRPPVLRDGSVVDGSPIELAADGSFEWLSTRPGMHRLVARWSEPGGVVAFCDLEFDVAAGEFVDLGVLAPTPSTVVRTHMRFVDREGVELEDLTARLYGFELDGRIDGANSVLEVFADDQPLVDVVTFTADRTTVELRGLPTEELGLRPLVLRLPPTVGEDWAVATSFAATPFTPVVGAVVDVDVPIEVEAQIHVRLQVPLEGDLFAPGIHYTGAALRRATGDDRYFAFTWNDAGYSEVEFDLPAGEWEILVAAATSRAHPVHPSEVWYASTMLRLEPGPPVERILRVAPGATVVATAAALGARGADLGMDEEVASTMHHEVTPVDFPGFSALVRRVRANEDGEFVIEHLAPGTEYEVRTNGRRFWSGRSGSILRFDG</sequence>
<proteinExistence type="predicted"/>
<reference evidence="1 2" key="1">
    <citation type="submission" date="2019-02" db="EMBL/GenBank/DDBJ databases">
        <title>Deep-cultivation of Planctomycetes and their phenomic and genomic characterization uncovers novel biology.</title>
        <authorList>
            <person name="Wiegand S."/>
            <person name="Jogler M."/>
            <person name="Boedeker C."/>
            <person name="Pinto D."/>
            <person name="Vollmers J."/>
            <person name="Rivas-Marin E."/>
            <person name="Kohn T."/>
            <person name="Peeters S.H."/>
            <person name="Heuer A."/>
            <person name="Rast P."/>
            <person name="Oberbeckmann S."/>
            <person name="Bunk B."/>
            <person name="Jeske O."/>
            <person name="Meyerdierks A."/>
            <person name="Storesund J.E."/>
            <person name="Kallscheuer N."/>
            <person name="Luecker S."/>
            <person name="Lage O.M."/>
            <person name="Pohl T."/>
            <person name="Merkel B.J."/>
            <person name="Hornburger P."/>
            <person name="Mueller R.-W."/>
            <person name="Bruemmer F."/>
            <person name="Labrenz M."/>
            <person name="Spormann A.M."/>
            <person name="Op den Camp H."/>
            <person name="Overmann J."/>
            <person name="Amann R."/>
            <person name="Jetten M.S.M."/>
            <person name="Mascher T."/>
            <person name="Medema M.H."/>
            <person name="Devos D.P."/>
            <person name="Kaster A.-K."/>
            <person name="Ovreas L."/>
            <person name="Rohde M."/>
            <person name="Galperin M.Y."/>
            <person name="Jogler C."/>
        </authorList>
    </citation>
    <scope>NUCLEOTIDE SEQUENCE [LARGE SCALE GENOMIC DNA]</scope>
    <source>
        <strain evidence="1 2">Pla163</strain>
    </source>
</reference>
<dbReference type="AlphaFoldDB" id="A0A518CVJ3"/>
<protein>
    <submittedName>
        <fullName evidence="1">Uncharacterized protein</fullName>
    </submittedName>
</protein>
<dbReference type="RefSeq" id="WP_145182573.1">
    <property type="nucleotide sequence ID" value="NZ_CP036290.1"/>
</dbReference>
<dbReference type="EMBL" id="CP036290">
    <property type="protein sequence ID" value="QDU83234.1"/>
    <property type="molecule type" value="Genomic_DNA"/>
</dbReference>
<name>A0A518CVJ3_9BACT</name>
<gene>
    <name evidence="1" type="ORF">Pla163_03320</name>
</gene>
<evidence type="ECO:0000313" key="2">
    <source>
        <dbReference type="Proteomes" id="UP000319342"/>
    </source>
</evidence>